<organism evidence="3 4">
    <name type="scientific">Sutterella massiliensis</name>
    <dbReference type="NCBI Taxonomy" id="1816689"/>
    <lineage>
        <taxon>Bacteria</taxon>
        <taxon>Pseudomonadati</taxon>
        <taxon>Pseudomonadota</taxon>
        <taxon>Betaproteobacteria</taxon>
        <taxon>Burkholderiales</taxon>
        <taxon>Sutterellaceae</taxon>
        <taxon>Sutterella</taxon>
    </lineage>
</organism>
<dbReference type="Pfam" id="PF05433">
    <property type="entry name" value="Rick_17kDa_Anti"/>
    <property type="match status" value="1"/>
</dbReference>
<reference evidence="3 4" key="1">
    <citation type="journal article" date="2021" name="Sci. Rep.">
        <title>The distribution of antibiotic resistance genes in chicken gut microbiota commensals.</title>
        <authorList>
            <person name="Juricova H."/>
            <person name="Matiasovicova J."/>
            <person name="Kubasova T."/>
            <person name="Cejkova D."/>
            <person name="Rychlik I."/>
        </authorList>
    </citation>
    <scope>NUCLEOTIDE SEQUENCE [LARGE SCALE GENOMIC DNA]</scope>
    <source>
        <strain evidence="3 4">An829</strain>
    </source>
</reference>
<dbReference type="Proteomes" id="UP000715095">
    <property type="component" value="Unassembled WGS sequence"/>
</dbReference>
<dbReference type="RefSeq" id="WP_205103898.1">
    <property type="nucleotide sequence ID" value="NZ_JACJJC010000016.1"/>
</dbReference>
<keyword evidence="4" id="KW-1185">Reference proteome</keyword>
<protein>
    <submittedName>
        <fullName evidence="3">Glycine zipper 2TM domain-containing protein</fullName>
    </submittedName>
</protein>
<name>A0ABS2DU77_9BURK</name>
<gene>
    <name evidence="3" type="ORF">H6A60_09405</name>
</gene>
<feature type="signal peptide" evidence="1">
    <location>
        <begin position="1"/>
        <end position="23"/>
    </location>
</feature>
<feature type="domain" description="Glycine zipper 2TM" evidence="2">
    <location>
        <begin position="72"/>
        <end position="114"/>
    </location>
</feature>
<dbReference type="InterPro" id="IPR008816">
    <property type="entry name" value="Gly_zipper_2TM_dom"/>
</dbReference>
<evidence type="ECO:0000313" key="4">
    <source>
        <dbReference type="Proteomes" id="UP000715095"/>
    </source>
</evidence>
<keyword evidence="1" id="KW-0732">Signal</keyword>
<dbReference type="PROSITE" id="PS51257">
    <property type="entry name" value="PROKAR_LIPOPROTEIN"/>
    <property type="match status" value="1"/>
</dbReference>
<feature type="chain" id="PRO_5046227679" evidence="1">
    <location>
        <begin position="24"/>
        <end position="175"/>
    </location>
</feature>
<sequence>MQKKSALALFSAALGALVLSGCANDGTAYRADTYSVGQVNQVQEVRTVEIIAINPARVAVPNSDNRETARVAGALIGAIAGAAIGNHNNHSTSSRVLGGLAGGAVGGMAGDAIGGGNSTSYTDGVQLVYRTSDGRMYQSSQVGRPCEFKTGTAIIVQPRPSETRIQPNNPYGCGK</sequence>
<evidence type="ECO:0000313" key="3">
    <source>
        <dbReference type="EMBL" id="MBM6704697.1"/>
    </source>
</evidence>
<dbReference type="EMBL" id="JACJJC010000016">
    <property type="protein sequence ID" value="MBM6704697.1"/>
    <property type="molecule type" value="Genomic_DNA"/>
</dbReference>
<proteinExistence type="predicted"/>
<evidence type="ECO:0000259" key="2">
    <source>
        <dbReference type="Pfam" id="PF05433"/>
    </source>
</evidence>
<comment type="caution">
    <text evidence="3">The sequence shown here is derived from an EMBL/GenBank/DDBJ whole genome shotgun (WGS) entry which is preliminary data.</text>
</comment>
<accession>A0ABS2DU77</accession>
<evidence type="ECO:0000256" key="1">
    <source>
        <dbReference type="SAM" id="SignalP"/>
    </source>
</evidence>